<dbReference type="RefSeq" id="WP_194451321.1">
    <property type="nucleotide sequence ID" value="NZ_CP063849.1"/>
</dbReference>
<dbReference type="Proteomes" id="UP000593892">
    <property type="component" value="Chromosome"/>
</dbReference>
<name>A0A7S7NTY2_PALFE</name>
<accession>A0A7S7NTY2</accession>
<evidence type="ECO:0008006" key="3">
    <source>
        <dbReference type="Google" id="ProtNLM"/>
    </source>
</evidence>
<gene>
    <name evidence="1" type="ORF">IRI77_06815</name>
</gene>
<proteinExistence type="predicted"/>
<dbReference type="KEGG" id="pfer:IRI77_06815"/>
<dbReference type="AlphaFoldDB" id="A0A7S7NTY2"/>
<protein>
    <recommendedName>
        <fullName evidence="3">GAF domain-containing protein</fullName>
    </recommendedName>
</protein>
<organism evidence="1 2">
    <name type="scientific">Paludibaculum fermentans</name>
    <dbReference type="NCBI Taxonomy" id="1473598"/>
    <lineage>
        <taxon>Bacteria</taxon>
        <taxon>Pseudomonadati</taxon>
        <taxon>Acidobacteriota</taxon>
        <taxon>Terriglobia</taxon>
        <taxon>Bryobacterales</taxon>
        <taxon>Bryobacteraceae</taxon>
        <taxon>Paludibaculum</taxon>
    </lineage>
</organism>
<evidence type="ECO:0000313" key="1">
    <source>
        <dbReference type="EMBL" id="QOY89659.1"/>
    </source>
</evidence>
<keyword evidence="2" id="KW-1185">Reference proteome</keyword>
<reference evidence="1 2" key="1">
    <citation type="submission" date="2020-10" db="EMBL/GenBank/DDBJ databases">
        <title>Complete genome sequence of Paludibaculum fermentans P105T, a facultatively anaerobic acidobacterium capable of dissimilatory Fe(III) reduction.</title>
        <authorList>
            <person name="Dedysh S.N."/>
            <person name="Beletsky A.V."/>
            <person name="Kulichevskaya I.S."/>
            <person name="Mardanov A.V."/>
            <person name="Ravin N.V."/>
        </authorList>
    </citation>
    <scope>NUCLEOTIDE SEQUENCE [LARGE SCALE GENOMIC DNA]</scope>
    <source>
        <strain evidence="1 2">P105</strain>
    </source>
</reference>
<sequence>MDELQALPPARDFVDAERDTAREQITAAWQLHVERLQEQIERGWQENIERVFEERFAALRAGFEAEIETRTAARVAEASDRVRAASLRVMSERLNQTARRLDQAEDGHTWAAALLDGAAAYASRAILFSVINGELQYEDHRSNEEQGLADVLDGRIALSDAPAFGSVLETMDAVICMATAGEISARLADVLGSSEDRRVSLLPVIVGQSQGKRRVAAILYAENDSEPIDVNVLEVITAIAGNTLDARQASQRQATSAPAGNLMSIAPVVALPVAAPAATGPDWSKLPREEQELHAKAQRFARVRVAEMRLYQAQAVRQGREDARLYVALRGEMDRGRAQFKHEFLHIPSMIDYFHMELVRTLANDDASLLGPEYPGPLV</sequence>
<dbReference type="EMBL" id="CP063849">
    <property type="protein sequence ID" value="QOY89659.1"/>
    <property type="molecule type" value="Genomic_DNA"/>
</dbReference>
<evidence type="ECO:0000313" key="2">
    <source>
        <dbReference type="Proteomes" id="UP000593892"/>
    </source>
</evidence>